<evidence type="ECO:0000256" key="2">
    <source>
        <dbReference type="ARBA" id="ARBA00010876"/>
    </source>
</evidence>
<dbReference type="SUPFAM" id="SSF55120">
    <property type="entry name" value="Pseudouridine synthase"/>
    <property type="match status" value="1"/>
</dbReference>
<dbReference type="InterPro" id="IPR006145">
    <property type="entry name" value="PsdUridine_synth_RsuA/RluA"/>
</dbReference>
<dbReference type="PANTHER" id="PTHR21600:SF44">
    <property type="entry name" value="RIBOSOMAL LARGE SUBUNIT PSEUDOURIDINE SYNTHASE D"/>
    <property type="match status" value="1"/>
</dbReference>
<comment type="catalytic activity">
    <reaction evidence="1 6">
        <text>a uridine in RNA = a pseudouridine in RNA</text>
        <dbReference type="Rhea" id="RHEA:48348"/>
        <dbReference type="Rhea" id="RHEA-COMP:12068"/>
        <dbReference type="Rhea" id="RHEA-COMP:12069"/>
        <dbReference type="ChEBI" id="CHEBI:65314"/>
        <dbReference type="ChEBI" id="CHEBI:65315"/>
    </reaction>
</comment>
<dbReference type="KEGG" id="tsq:D3A95_12075"/>
<proteinExistence type="inferred from homology"/>
<gene>
    <name evidence="8" type="ORF">D3A95_12075</name>
</gene>
<dbReference type="GO" id="GO:0003723">
    <property type="term" value="F:RNA binding"/>
    <property type="evidence" value="ECO:0007669"/>
    <property type="project" value="UniProtKB-KW"/>
</dbReference>
<dbReference type="Proteomes" id="UP000261812">
    <property type="component" value="Chromosome"/>
</dbReference>
<dbReference type="InterPro" id="IPR036986">
    <property type="entry name" value="S4_RNA-bd_sf"/>
</dbReference>
<dbReference type="GO" id="GO:0120159">
    <property type="term" value="F:rRNA pseudouridine synthase activity"/>
    <property type="evidence" value="ECO:0007669"/>
    <property type="project" value="UniProtKB-ARBA"/>
</dbReference>
<keyword evidence="5" id="KW-0694">RNA-binding</keyword>
<evidence type="ECO:0000256" key="3">
    <source>
        <dbReference type="ARBA" id="ARBA00023235"/>
    </source>
</evidence>
<evidence type="ECO:0000259" key="7">
    <source>
        <dbReference type="SMART" id="SM00363"/>
    </source>
</evidence>
<dbReference type="AlphaFoldDB" id="A0A3B7MLH0"/>
<name>A0A3B7MLH0_9CYAN</name>
<dbReference type="RefSeq" id="WP_181495212.1">
    <property type="nucleotide sequence ID" value="NZ_CP032152.1"/>
</dbReference>
<keyword evidence="9" id="KW-1185">Reference proteome</keyword>
<dbReference type="Pfam" id="PF01479">
    <property type="entry name" value="S4"/>
    <property type="match status" value="1"/>
</dbReference>
<evidence type="ECO:0000256" key="1">
    <source>
        <dbReference type="ARBA" id="ARBA00000073"/>
    </source>
</evidence>
<evidence type="ECO:0000313" key="8">
    <source>
        <dbReference type="EMBL" id="AXY68760.1"/>
    </source>
</evidence>
<dbReference type="Gene3D" id="3.30.2350.10">
    <property type="entry name" value="Pseudouridine synthase"/>
    <property type="match status" value="1"/>
</dbReference>
<dbReference type="InterPro" id="IPR020103">
    <property type="entry name" value="PsdUridine_synth_cat_dom_sf"/>
</dbReference>
<reference evidence="9" key="1">
    <citation type="submission" date="2018-09" db="EMBL/GenBank/DDBJ databases">
        <title>Complete genome sequence of thermophilic cyanobacteria strain Thermosynechococcus elongatus PKUAC-SCTE542.</title>
        <authorList>
            <person name="Liang Y."/>
            <person name="Tang J."/>
            <person name="Daroch M."/>
        </authorList>
    </citation>
    <scope>NUCLEOTIDE SEQUENCE [LARGE SCALE GENOMIC DNA]</scope>
    <source>
        <strain evidence="9">E542</strain>
    </source>
</reference>
<dbReference type="PANTHER" id="PTHR21600">
    <property type="entry name" value="MITOCHONDRIAL RNA PSEUDOURIDINE SYNTHASE"/>
    <property type="match status" value="1"/>
</dbReference>
<evidence type="ECO:0000256" key="4">
    <source>
        <dbReference type="PIRSR" id="PIRSR606225-1"/>
    </source>
</evidence>
<comment type="similarity">
    <text evidence="2 6">Belongs to the pseudouridine synthase RluA family.</text>
</comment>
<comment type="function">
    <text evidence="6">Responsible for synthesis of pseudouridine from uracil.</text>
</comment>
<dbReference type="SUPFAM" id="SSF55174">
    <property type="entry name" value="Alpha-L RNA-binding motif"/>
    <property type="match status" value="1"/>
</dbReference>
<protein>
    <recommendedName>
        <fullName evidence="6">Pseudouridine synthase</fullName>
        <ecNumber evidence="6">5.4.99.-</ecNumber>
    </recommendedName>
</protein>
<evidence type="ECO:0000256" key="6">
    <source>
        <dbReference type="RuleBase" id="RU362028"/>
    </source>
</evidence>
<dbReference type="Pfam" id="PF00849">
    <property type="entry name" value="PseudoU_synth_2"/>
    <property type="match status" value="1"/>
</dbReference>
<dbReference type="InterPro" id="IPR006225">
    <property type="entry name" value="PsdUridine_synth_RluC/D"/>
</dbReference>
<dbReference type="PROSITE" id="PS01129">
    <property type="entry name" value="PSI_RLU"/>
    <property type="match status" value="1"/>
</dbReference>
<dbReference type="InterPro" id="IPR006224">
    <property type="entry name" value="PsdUridine_synth_RluA-like_CS"/>
</dbReference>
<dbReference type="SMART" id="SM00363">
    <property type="entry name" value="S4"/>
    <property type="match status" value="1"/>
</dbReference>
<organism evidence="8 9">
    <name type="scientific">Thermosynechococcus sichuanensis E542</name>
    <dbReference type="NCBI Taxonomy" id="2016101"/>
    <lineage>
        <taxon>Bacteria</taxon>
        <taxon>Bacillati</taxon>
        <taxon>Cyanobacteriota</taxon>
        <taxon>Cyanophyceae</taxon>
        <taxon>Acaryochloridales</taxon>
        <taxon>Thermosynechococcaceae</taxon>
        <taxon>Thermosynechococcus</taxon>
        <taxon>Thermosynechococcus sichuanensis</taxon>
    </lineage>
</organism>
<feature type="active site" evidence="4">
    <location>
        <position position="138"/>
    </location>
</feature>
<accession>A0A3B7MLH0</accession>
<dbReference type="InterPro" id="IPR050188">
    <property type="entry name" value="RluA_PseudoU_synthase"/>
</dbReference>
<keyword evidence="3 6" id="KW-0413">Isomerase</keyword>
<dbReference type="CDD" id="cd02869">
    <property type="entry name" value="PseudoU_synth_RluA_like"/>
    <property type="match status" value="1"/>
</dbReference>
<feature type="domain" description="RNA-binding S4" evidence="7">
    <location>
        <begin position="14"/>
        <end position="79"/>
    </location>
</feature>
<sequence>MTTSLTFKVEKGGDRLDTFLAQQHPELSRSRWQQLIQQGHVRLNGQVCDRKNQPLSGGEVLEVALPEPEPLDLIPEPLPLSILYEDDELLILNKPVDLVVHPAPGHSRGTLVHGLLAHCPNLTGIGGVQRPGIVHRLDKDTSGVMVVAKTEFALHHLQQQLKARQMQRHYLGVVYGQPPEDTGTVITPIGRHPVDRKKMAVVPPEKGRVAITHWYVKERFRHCALVEFHLETGRTHQIRVHAAHLGWPLLGDPLYGRGTPLKVKLPGQALHAYRLQLQHPRTGEEVVAIAPLPEHLEKLLRILRQQALN</sequence>
<dbReference type="CDD" id="cd00165">
    <property type="entry name" value="S4"/>
    <property type="match status" value="1"/>
</dbReference>
<dbReference type="NCBIfam" id="TIGR00005">
    <property type="entry name" value="rluA_subfam"/>
    <property type="match status" value="1"/>
</dbReference>
<dbReference type="GO" id="GO:0000455">
    <property type="term" value="P:enzyme-directed rRNA pseudouridine synthesis"/>
    <property type="evidence" value="ECO:0007669"/>
    <property type="project" value="UniProtKB-ARBA"/>
</dbReference>
<evidence type="ECO:0000313" key="9">
    <source>
        <dbReference type="Proteomes" id="UP000261812"/>
    </source>
</evidence>
<dbReference type="EMBL" id="CP032152">
    <property type="protein sequence ID" value="AXY68760.1"/>
    <property type="molecule type" value="Genomic_DNA"/>
</dbReference>
<dbReference type="PROSITE" id="PS50889">
    <property type="entry name" value="S4"/>
    <property type="match status" value="1"/>
</dbReference>
<dbReference type="InterPro" id="IPR002942">
    <property type="entry name" value="S4_RNA-bd"/>
</dbReference>
<dbReference type="EC" id="5.4.99.-" evidence="6"/>
<dbReference type="Gene3D" id="3.10.290.10">
    <property type="entry name" value="RNA-binding S4 domain"/>
    <property type="match status" value="1"/>
</dbReference>
<evidence type="ECO:0000256" key="5">
    <source>
        <dbReference type="PROSITE-ProRule" id="PRU00182"/>
    </source>
</evidence>